<keyword evidence="2" id="KW-1185">Reference proteome</keyword>
<dbReference type="RefSeq" id="WP_222825039.1">
    <property type="nucleotide sequence ID" value="NZ_JAHWXP010000003.1"/>
</dbReference>
<proteinExistence type="predicted"/>
<comment type="caution">
    <text evidence="1">The sequence shown here is derived from an EMBL/GenBank/DDBJ whole genome shotgun (WGS) entry which is preliminary data.</text>
</comment>
<gene>
    <name evidence="1" type="ORF">KYN89_10480</name>
</gene>
<evidence type="ECO:0000313" key="2">
    <source>
        <dbReference type="Proteomes" id="UP000759298"/>
    </source>
</evidence>
<evidence type="ECO:0008006" key="3">
    <source>
        <dbReference type="Google" id="ProtNLM"/>
    </source>
</evidence>
<organism evidence="1 2">
    <name type="scientific">Alteriqipengyuania abyssalis</name>
    <dbReference type="NCBI Taxonomy" id="2860200"/>
    <lineage>
        <taxon>Bacteria</taxon>
        <taxon>Pseudomonadati</taxon>
        <taxon>Pseudomonadota</taxon>
        <taxon>Alphaproteobacteria</taxon>
        <taxon>Sphingomonadales</taxon>
        <taxon>Erythrobacteraceae</taxon>
        <taxon>Alteriqipengyuania</taxon>
    </lineage>
</organism>
<protein>
    <recommendedName>
        <fullName evidence="3">Flp pilus-assembly TadG-like N-terminal domain-containing protein</fullName>
    </recommendedName>
</protein>
<accession>A0ABS7PEK4</accession>
<reference evidence="1 2" key="1">
    <citation type="submission" date="2021-07" db="EMBL/GenBank/DDBJ databases">
        <title>Alteriqipengyuania abyssalis NZ-12B nov, sp.nov isolated from deep sea sponge in pacific ocean.</title>
        <authorList>
            <person name="Tareen S."/>
            <person name="Wink J."/>
        </authorList>
    </citation>
    <scope>NUCLEOTIDE SEQUENCE [LARGE SCALE GENOMIC DNA]</scope>
    <source>
        <strain evidence="1 2">NZ-12B</strain>
    </source>
</reference>
<dbReference type="Proteomes" id="UP000759298">
    <property type="component" value="Unassembled WGS sequence"/>
</dbReference>
<name>A0ABS7PEK4_9SPHN</name>
<evidence type="ECO:0000313" key="1">
    <source>
        <dbReference type="EMBL" id="MBY8337479.1"/>
    </source>
</evidence>
<dbReference type="EMBL" id="JAHWXP010000003">
    <property type="protein sequence ID" value="MBY8337479.1"/>
    <property type="molecule type" value="Genomic_DNA"/>
</dbReference>
<sequence>MTFLVILAVAVFIVLALIGWIRDGGNSTDAASDQAGRATGLPAAVRVLEVY</sequence>